<name>A0A1H8UD44_9ACTN</name>
<sequence>MSTVSTWRQRRQASRTRRALERALFRAPGPGLRDELLTIANGR</sequence>
<accession>A0A1H8UD44</accession>
<dbReference type="AlphaFoldDB" id="A0A1H8UD44"/>
<evidence type="ECO:0000313" key="2">
    <source>
        <dbReference type="Proteomes" id="UP000198960"/>
    </source>
</evidence>
<evidence type="ECO:0000313" key="1">
    <source>
        <dbReference type="EMBL" id="SEP01192.1"/>
    </source>
</evidence>
<proteinExistence type="predicted"/>
<dbReference type="Proteomes" id="UP000198960">
    <property type="component" value="Unassembled WGS sequence"/>
</dbReference>
<reference evidence="2" key="1">
    <citation type="submission" date="2016-10" db="EMBL/GenBank/DDBJ databases">
        <authorList>
            <person name="Varghese N."/>
            <person name="Submissions S."/>
        </authorList>
    </citation>
    <scope>NUCLEOTIDE SEQUENCE [LARGE SCALE GENOMIC DNA]</scope>
    <source>
        <strain evidence="2">DSM 45413</strain>
    </source>
</reference>
<dbReference type="STRING" id="673521.SAMN05660991_02806"/>
<protein>
    <submittedName>
        <fullName evidence="1">Uncharacterized protein</fullName>
    </submittedName>
</protein>
<organism evidence="1 2">
    <name type="scientific">Trujillonella endophytica</name>
    <dbReference type="NCBI Taxonomy" id="673521"/>
    <lineage>
        <taxon>Bacteria</taxon>
        <taxon>Bacillati</taxon>
        <taxon>Actinomycetota</taxon>
        <taxon>Actinomycetes</taxon>
        <taxon>Geodermatophilales</taxon>
        <taxon>Geodermatophilaceae</taxon>
        <taxon>Trujillonella</taxon>
    </lineage>
</organism>
<keyword evidence="2" id="KW-1185">Reference proteome</keyword>
<dbReference type="EMBL" id="FOEE01000008">
    <property type="protein sequence ID" value="SEP01192.1"/>
    <property type="molecule type" value="Genomic_DNA"/>
</dbReference>
<dbReference type="RefSeq" id="WP_280138720.1">
    <property type="nucleotide sequence ID" value="NZ_FOEE01000008.1"/>
</dbReference>
<gene>
    <name evidence="1" type="ORF">SAMN05660991_02806</name>
</gene>